<name>U6KIP2_9EIME</name>
<feature type="region of interest" description="Disordered" evidence="2">
    <location>
        <begin position="537"/>
        <end position="566"/>
    </location>
</feature>
<evidence type="ECO:0000256" key="1">
    <source>
        <dbReference type="SAM" id="Coils"/>
    </source>
</evidence>
<dbReference type="OrthoDB" id="346092at2759"/>
<dbReference type="GeneID" id="60404183"/>
<reference evidence="3" key="1">
    <citation type="submission" date="2013-10" db="EMBL/GenBank/DDBJ databases">
        <title>Genomic analysis of the causative agents of coccidiosis in chickens.</title>
        <authorList>
            <person name="Reid A.J."/>
            <person name="Blake D."/>
            <person name="Billington K."/>
            <person name="Browne H."/>
            <person name="Dunn M."/>
            <person name="Hung S."/>
            <person name="Kawahara F."/>
            <person name="Miranda-Saavedra D."/>
            <person name="Mourier T."/>
            <person name="Nagra H."/>
            <person name="Otto T.D."/>
            <person name="Rawlings N."/>
            <person name="Sanchez A."/>
            <person name="Sanders M."/>
            <person name="Subramaniam C."/>
            <person name="Tay Y."/>
            <person name="Dear P."/>
            <person name="Doerig C."/>
            <person name="Gruber A."/>
            <person name="Parkinson J."/>
            <person name="Shirley M."/>
            <person name="Wan K.L."/>
            <person name="Berriman M."/>
            <person name="Tomley F."/>
            <person name="Pain A."/>
        </authorList>
    </citation>
    <scope>NUCLEOTIDE SEQUENCE [LARGE SCALE GENOMIC DNA]</scope>
    <source>
        <strain evidence="3">Houghton</strain>
    </source>
</reference>
<accession>U6KIP2</accession>
<evidence type="ECO:0000313" key="3">
    <source>
        <dbReference type="EMBL" id="CDJ36137.1"/>
    </source>
</evidence>
<keyword evidence="1" id="KW-0175">Coiled coil</keyword>
<evidence type="ECO:0000256" key="2">
    <source>
        <dbReference type="SAM" id="MobiDB-lite"/>
    </source>
</evidence>
<gene>
    <name evidence="3" type="ORF">EMH_0065030</name>
</gene>
<dbReference type="VEuPathDB" id="ToxoDB:EMH_0065030"/>
<feature type="region of interest" description="Disordered" evidence="2">
    <location>
        <begin position="217"/>
        <end position="238"/>
    </location>
</feature>
<feature type="compositionally biased region" description="Basic and acidic residues" evidence="2">
    <location>
        <begin position="174"/>
        <end position="183"/>
    </location>
</feature>
<keyword evidence="4" id="KW-1185">Reference proteome</keyword>
<feature type="coiled-coil region" evidence="1">
    <location>
        <begin position="373"/>
        <end position="407"/>
    </location>
</feature>
<feature type="region of interest" description="Disordered" evidence="2">
    <location>
        <begin position="261"/>
        <end position="288"/>
    </location>
</feature>
<proteinExistence type="predicted"/>
<evidence type="ECO:0000313" key="4">
    <source>
        <dbReference type="Proteomes" id="UP000030744"/>
    </source>
</evidence>
<reference evidence="3" key="2">
    <citation type="submission" date="2013-10" db="EMBL/GenBank/DDBJ databases">
        <authorList>
            <person name="Aslett M."/>
        </authorList>
    </citation>
    <scope>NUCLEOTIDE SEQUENCE [LARGE SCALE GENOMIC DNA]</scope>
    <source>
        <strain evidence="3">Houghton</strain>
    </source>
</reference>
<feature type="compositionally biased region" description="Low complexity" evidence="2">
    <location>
        <begin position="229"/>
        <end position="238"/>
    </location>
</feature>
<dbReference type="RefSeq" id="XP_037878426.1">
    <property type="nucleotide sequence ID" value="XM_038022572.1"/>
</dbReference>
<sequence length="681" mass="75405">MPPLNLDLPRDSFTRRSTDLKAGDWWILGSTDYAVVDPTRPRTSSDLVRRFERPKQLADDLYDSGWYAASPGSRVFGFPDRTRYSSFRIQQQPEYEGLKGGDVSRALQNKSRYTRDPVADAKAPNLLPSVSRGQSSFISVPARKSSIYVPGGSSTNVTYHANVPSFRAIVKQMQEDSQRRRPSEISILSPEGQSSTARIPSIYSANTELTISFTRNSSSGIKDELNPRSGTGSISSMSSTDSVYHKLARERLKRSFTRLASRMSTSVSRGQVEESDADVPPKGDGVDPAVTEVRQQTVTVLKQLEENAHLVHKEMRNLQRAAEVAEELASQVKPELEAKKRRGGSLKMPSGPRDRLGIGNLQVFGLEIVEPHAAMTDTQLQEVQKAAEAAREQRQNRLEALKRLQDHLTIARECQEKFRRAPPSTISAAFNTFDMVAGHWSSWDPHAPLLLPVALAALACTMAYDVCATGSTEVAAQTLASLLFHTGSGKAAEKMVKRSLRHSAMHDSMLEHKALVERMAVKMLALVLDHDARSSRRASSQLQVPRGERSAPVLTSTQDGAKDPTGANAPKRACFFNIVSVAQEAILAIHEAGGRRGKPVSLEREAERNRDPRISRNERALLVKLEFAFLELRLLLNRLMALRLALSELGCTQHAWERINEFNVRVADFLGDLKHTGTQVD</sequence>
<dbReference type="AlphaFoldDB" id="U6KIP2"/>
<organism evidence="3 4">
    <name type="scientific">Eimeria mitis</name>
    <dbReference type="NCBI Taxonomy" id="44415"/>
    <lineage>
        <taxon>Eukaryota</taxon>
        <taxon>Sar</taxon>
        <taxon>Alveolata</taxon>
        <taxon>Apicomplexa</taxon>
        <taxon>Conoidasida</taxon>
        <taxon>Coccidia</taxon>
        <taxon>Eucoccidiorida</taxon>
        <taxon>Eimeriorina</taxon>
        <taxon>Eimeriidae</taxon>
        <taxon>Eimeria</taxon>
    </lineage>
</organism>
<dbReference type="Proteomes" id="UP000030744">
    <property type="component" value="Unassembled WGS sequence"/>
</dbReference>
<protein>
    <submittedName>
        <fullName evidence="3">Uncharacterized protein</fullName>
    </submittedName>
</protein>
<feature type="region of interest" description="Disordered" evidence="2">
    <location>
        <begin position="174"/>
        <end position="193"/>
    </location>
</feature>
<dbReference type="EMBL" id="HG735575">
    <property type="protein sequence ID" value="CDJ36137.1"/>
    <property type="molecule type" value="Genomic_DNA"/>
</dbReference>